<proteinExistence type="predicted"/>
<feature type="region of interest" description="Disordered" evidence="1">
    <location>
        <begin position="39"/>
        <end position="66"/>
    </location>
</feature>
<evidence type="ECO:0000313" key="2">
    <source>
        <dbReference type="EMBL" id="CAG8610051.1"/>
    </source>
</evidence>
<comment type="caution">
    <text evidence="2">The sequence shown here is derived from an EMBL/GenBank/DDBJ whole genome shotgun (WGS) entry which is preliminary data.</text>
</comment>
<accession>A0A9N9CR69</accession>
<evidence type="ECO:0000313" key="3">
    <source>
        <dbReference type="Proteomes" id="UP000789739"/>
    </source>
</evidence>
<protein>
    <submittedName>
        <fullName evidence="2">6538_t:CDS:1</fullName>
    </submittedName>
</protein>
<sequence>MGKSKGGIAKGGKGQCPEAYQRMNFLYQAAVLMTRTYMEEKQQQEKRHEESKMDGQEEKDAIGDKEEKVESLVSLGRFYTSTMKSIGRKQVLRISFDKAQSLPKM</sequence>
<keyword evidence="3" id="KW-1185">Reference proteome</keyword>
<evidence type="ECO:0000256" key="1">
    <source>
        <dbReference type="SAM" id="MobiDB-lite"/>
    </source>
</evidence>
<organism evidence="2 3">
    <name type="scientific">Paraglomus brasilianum</name>
    <dbReference type="NCBI Taxonomy" id="144538"/>
    <lineage>
        <taxon>Eukaryota</taxon>
        <taxon>Fungi</taxon>
        <taxon>Fungi incertae sedis</taxon>
        <taxon>Mucoromycota</taxon>
        <taxon>Glomeromycotina</taxon>
        <taxon>Glomeromycetes</taxon>
        <taxon>Paraglomerales</taxon>
        <taxon>Paraglomeraceae</taxon>
        <taxon>Paraglomus</taxon>
    </lineage>
</organism>
<reference evidence="2" key="1">
    <citation type="submission" date="2021-06" db="EMBL/GenBank/DDBJ databases">
        <authorList>
            <person name="Kallberg Y."/>
            <person name="Tangrot J."/>
            <person name="Rosling A."/>
        </authorList>
    </citation>
    <scope>NUCLEOTIDE SEQUENCE</scope>
    <source>
        <strain evidence="2">BR232B</strain>
    </source>
</reference>
<dbReference type="Proteomes" id="UP000789739">
    <property type="component" value="Unassembled WGS sequence"/>
</dbReference>
<dbReference type="AlphaFoldDB" id="A0A9N9CR69"/>
<gene>
    <name evidence="2" type="ORF">PBRASI_LOCUS8116</name>
</gene>
<dbReference type="EMBL" id="CAJVPI010001381">
    <property type="protein sequence ID" value="CAG8610051.1"/>
    <property type="molecule type" value="Genomic_DNA"/>
</dbReference>
<name>A0A9N9CR69_9GLOM</name>
<dbReference type="OrthoDB" id="128536at2759"/>